<dbReference type="Pfam" id="PF20167">
    <property type="entry name" value="Transposase_32"/>
    <property type="match status" value="1"/>
</dbReference>
<accession>A0ABR2MVA4</accession>
<evidence type="ECO:0000313" key="2">
    <source>
        <dbReference type="EMBL" id="KAK8967549.1"/>
    </source>
</evidence>
<evidence type="ECO:0000259" key="1">
    <source>
        <dbReference type="Pfam" id="PF20167"/>
    </source>
</evidence>
<feature type="domain" description="Putative plant transposon protein" evidence="1">
    <location>
        <begin position="2"/>
        <end position="142"/>
    </location>
</feature>
<keyword evidence="3" id="KW-1185">Reference proteome</keyword>
<dbReference type="EMBL" id="JBBWWR010000004">
    <property type="protein sequence ID" value="KAK8967549.1"/>
    <property type="molecule type" value="Genomic_DNA"/>
</dbReference>
<organism evidence="2 3">
    <name type="scientific">Platanthera guangdongensis</name>
    <dbReference type="NCBI Taxonomy" id="2320717"/>
    <lineage>
        <taxon>Eukaryota</taxon>
        <taxon>Viridiplantae</taxon>
        <taxon>Streptophyta</taxon>
        <taxon>Embryophyta</taxon>
        <taxon>Tracheophyta</taxon>
        <taxon>Spermatophyta</taxon>
        <taxon>Magnoliopsida</taxon>
        <taxon>Liliopsida</taxon>
        <taxon>Asparagales</taxon>
        <taxon>Orchidaceae</taxon>
        <taxon>Orchidoideae</taxon>
        <taxon>Orchideae</taxon>
        <taxon>Orchidinae</taxon>
        <taxon>Platanthera</taxon>
    </lineage>
</organism>
<comment type="caution">
    <text evidence="2">The sequence shown here is derived from an EMBL/GenBank/DDBJ whole genome shotgun (WGS) entry which is preliminary data.</text>
</comment>
<proteinExistence type="predicted"/>
<name>A0ABR2MVA4_9ASPA</name>
<dbReference type="Proteomes" id="UP001412067">
    <property type="component" value="Unassembled WGS sequence"/>
</dbReference>
<gene>
    <name evidence="2" type="ORF">KSP40_PGU011032</name>
</gene>
<protein>
    <recommendedName>
        <fullName evidence="1">Putative plant transposon protein domain-containing protein</fullName>
    </recommendedName>
</protein>
<evidence type="ECO:0000313" key="3">
    <source>
        <dbReference type="Proteomes" id="UP001412067"/>
    </source>
</evidence>
<dbReference type="InterPro" id="IPR046796">
    <property type="entry name" value="Transposase_32_dom"/>
</dbReference>
<sequence length="213" mass="24017">MRGKMVDFSAAAIDAYFDLEDSIVDDHTTLLAKVPIEEMTAVICNASGPVWATKNRKAVRSMCHTREAKMWLQFVNASILPTRHLNHVHLDRIALVYNIMKMVKINVGRIISGLIWLKARESTVKYLWFPTIITELCRLLGVVKTVDELVAPVGHYITEILVEKNVKVAEESSEIRARMEKLTGMRSEQSQDTSAATPITVVIRRSKLSVNRA</sequence>
<reference evidence="2 3" key="1">
    <citation type="journal article" date="2022" name="Nat. Plants">
        <title>Genomes of leafy and leafless Platanthera orchids illuminate the evolution of mycoheterotrophy.</title>
        <authorList>
            <person name="Li M.H."/>
            <person name="Liu K.W."/>
            <person name="Li Z."/>
            <person name="Lu H.C."/>
            <person name="Ye Q.L."/>
            <person name="Zhang D."/>
            <person name="Wang J.Y."/>
            <person name="Li Y.F."/>
            <person name="Zhong Z.M."/>
            <person name="Liu X."/>
            <person name="Yu X."/>
            <person name="Liu D.K."/>
            <person name="Tu X.D."/>
            <person name="Liu B."/>
            <person name="Hao Y."/>
            <person name="Liao X.Y."/>
            <person name="Jiang Y.T."/>
            <person name="Sun W.H."/>
            <person name="Chen J."/>
            <person name="Chen Y.Q."/>
            <person name="Ai Y."/>
            <person name="Zhai J.W."/>
            <person name="Wu S.S."/>
            <person name="Zhou Z."/>
            <person name="Hsiao Y.Y."/>
            <person name="Wu W.L."/>
            <person name="Chen Y.Y."/>
            <person name="Lin Y.F."/>
            <person name="Hsu J.L."/>
            <person name="Li C.Y."/>
            <person name="Wang Z.W."/>
            <person name="Zhao X."/>
            <person name="Zhong W.Y."/>
            <person name="Ma X.K."/>
            <person name="Ma L."/>
            <person name="Huang J."/>
            <person name="Chen G.Z."/>
            <person name="Huang M.Z."/>
            <person name="Huang L."/>
            <person name="Peng D.H."/>
            <person name="Luo Y.B."/>
            <person name="Zou S.Q."/>
            <person name="Chen S.P."/>
            <person name="Lan S."/>
            <person name="Tsai W.C."/>
            <person name="Van de Peer Y."/>
            <person name="Liu Z.J."/>
        </authorList>
    </citation>
    <scope>NUCLEOTIDE SEQUENCE [LARGE SCALE GENOMIC DNA]</scope>
    <source>
        <strain evidence="2">Lor288</strain>
    </source>
</reference>